<dbReference type="Proteomes" id="UP000321062">
    <property type="component" value="Chromosome"/>
</dbReference>
<organism evidence="1 2">
    <name type="scientific">Paradevosia tibetensis</name>
    <dbReference type="NCBI Taxonomy" id="1447062"/>
    <lineage>
        <taxon>Bacteria</taxon>
        <taxon>Pseudomonadati</taxon>
        <taxon>Pseudomonadota</taxon>
        <taxon>Alphaproteobacteria</taxon>
        <taxon>Hyphomicrobiales</taxon>
        <taxon>Devosiaceae</taxon>
        <taxon>Paradevosia</taxon>
    </lineage>
</organism>
<accession>A0A5B9DM65</accession>
<dbReference type="OrthoDB" id="8446195at2"/>
<name>A0A5B9DM65_9HYPH</name>
<protein>
    <submittedName>
        <fullName evidence="1">DUF1515 domain-containing protein</fullName>
    </submittedName>
</protein>
<evidence type="ECO:0000313" key="1">
    <source>
        <dbReference type="EMBL" id="QEE20431.1"/>
    </source>
</evidence>
<reference evidence="1 2" key="1">
    <citation type="journal article" date="2015" name="Int. J. Syst. Evol. Microbiol.">
        <title>Youhaiella tibetensis gen. nov., sp. nov., isolated from subsurface sediment.</title>
        <authorList>
            <person name="Wang Y.X."/>
            <person name="Huang F.Q."/>
            <person name="Nogi Y."/>
            <person name="Pang S.J."/>
            <person name="Wang P.K."/>
            <person name="Lv J."/>
        </authorList>
    </citation>
    <scope>NUCLEOTIDE SEQUENCE [LARGE SCALE GENOMIC DNA]</scope>
    <source>
        <strain evidence="2">fig4</strain>
    </source>
</reference>
<dbReference type="AlphaFoldDB" id="A0A5B9DM65"/>
<dbReference type="KEGG" id="yti:FNA67_09715"/>
<keyword evidence="2" id="KW-1185">Reference proteome</keyword>
<evidence type="ECO:0000313" key="2">
    <source>
        <dbReference type="Proteomes" id="UP000321062"/>
    </source>
</evidence>
<gene>
    <name evidence="1" type="ORF">FNA67_09715</name>
</gene>
<sequence length="131" mass="14199">MTQGEAYRLLLTMMQDLKDDVAAEREASRQSRGAIRDRVEDVVERLGKLETTMAVAGQVDAQVRDEIDALRASIEENRAAVQPTVDEWRRIKTIGIGLVGLLALGGLSVGAALAWAGEGAVNAVRAWLRIS</sequence>
<dbReference type="RefSeq" id="WP_147655903.1">
    <property type="nucleotide sequence ID" value="NZ_BMFM01000001.1"/>
</dbReference>
<proteinExistence type="predicted"/>
<dbReference type="EMBL" id="CP041690">
    <property type="protein sequence ID" value="QEE20431.1"/>
    <property type="molecule type" value="Genomic_DNA"/>
</dbReference>